<evidence type="ECO:0000256" key="2">
    <source>
        <dbReference type="ARBA" id="ARBA00023002"/>
    </source>
</evidence>
<dbReference type="CDD" id="cd05233">
    <property type="entry name" value="SDR_c"/>
    <property type="match status" value="1"/>
</dbReference>
<gene>
    <name evidence="3" type="ORF">BJI69_09265</name>
</gene>
<reference evidence="4" key="1">
    <citation type="submission" date="2016-09" db="EMBL/GenBank/DDBJ databases">
        <authorList>
            <person name="Lysoe E."/>
        </authorList>
    </citation>
    <scope>NUCLEOTIDE SEQUENCE [LARGE SCALE GENOMIC DNA]</scope>
    <source>
        <strain evidence="4">LJ96T</strain>
    </source>
</reference>
<accession>A0A0G9HA94</accession>
<dbReference type="PANTHER" id="PTHR42760:SF133">
    <property type="entry name" value="3-OXOACYL-[ACYL-CARRIER-PROTEIN] REDUCTASE"/>
    <property type="match status" value="1"/>
</dbReference>
<dbReference type="Pfam" id="PF13561">
    <property type="entry name" value="adh_short_C2"/>
    <property type="match status" value="1"/>
</dbReference>
<dbReference type="OrthoDB" id="9787298at2"/>
<dbReference type="PANTHER" id="PTHR42760">
    <property type="entry name" value="SHORT-CHAIN DEHYDROGENASES/REDUCTASES FAMILY MEMBER"/>
    <property type="match status" value="1"/>
</dbReference>
<dbReference type="STRING" id="1440763.BJI69_09265"/>
<dbReference type="PRINTS" id="PR00081">
    <property type="entry name" value="GDHRDH"/>
</dbReference>
<dbReference type="PATRIC" id="fig|1440763.5.peg.2555"/>
<name>A0A0G9HA94_9GAMM</name>
<sequence length="270" mass="28631">MTHATHADPRTTPLPRLAGKIAIVTGATQGIGAATAKLFAAHGAKVVLNVLEDNAQARATLADLQTDEAMLFEADVTDPAAITRMVAAATERFGPPDVLVNNAGINVFNDPLSLSDDEWTRCFEVDLKGAWNCAKAVLPGMLAVGRGSIINIASVHGHKIIPHCFPYPVAKHGLIGLTKALGIEYAARNIRVNSISPGLILTAIAEAGFAAAADPAAERKRQTDILPNKRIGEPQEVAYTALFLASDEARYINAADIRIDGGRSQLYHEN</sequence>
<protein>
    <submittedName>
        <fullName evidence="3">Short-chain dehydrogenase</fullName>
    </submittedName>
</protein>
<dbReference type="Gene3D" id="3.40.50.720">
    <property type="entry name" value="NAD(P)-binding Rossmann-like Domain"/>
    <property type="match status" value="1"/>
</dbReference>
<evidence type="ECO:0000313" key="3">
    <source>
        <dbReference type="EMBL" id="APG04064.1"/>
    </source>
</evidence>
<dbReference type="RefSeq" id="WP_046968190.1">
    <property type="nucleotide sequence ID" value="NZ_CP017480.1"/>
</dbReference>
<keyword evidence="2" id="KW-0560">Oxidoreductase</keyword>
<dbReference type="InterPro" id="IPR036291">
    <property type="entry name" value="NAD(P)-bd_dom_sf"/>
</dbReference>
<dbReference type="Proteomes" id="UP000182987">
    <property type="component" value="Chromosome"/>
</dbReference>
<dbReference type="NCBIfam" id="NF005559">
    <property type="entry name" value="PRK07231.1"/>
    <property type="match status" value="1"/>
</dbReference>
<dbReference type="NCBIfam" id="NF005469">
    <property type="entry name" value="PRK07063.1"/>
    <property type="match status" value="1"/>
</dbReference>
<dbReference type="FunFam" id="3.40.50.720:FF:000084">
    <property type="entry name" value="Short-chain dehydrogenase reductase"/>
    <property type="match status" value="1"/>
</dbReference>
<dbReference type="GO" id="GO:0006633">
    <property type="term" value="P:fatty acid biosynthetic process"/>
    <property type="evidence" value="ECO:0007669"/>
    <property type="project" value="TreeGrafter"/>
</dbReference>
<dbReference type="GO" id="GO:0048038">
    <property type="term" value="F:quinone binding"/>
    <property type="evidence" value="ECO:0007669"/>
    <property type="project" value="TreeGrafter"/>
</dbReference>
<comment type="similarity">
    <text evidence="1">Belongs to the short-chain dehydrogenases/reductases (SDR) family.</text>
</comment>
<dbReference type="InterPro" id="IPR002347">
    <property type="entry name" value="SDR_fam"/>
</dbReference>
<dbReference type="PROSITE" id="PS00061">
    <property type="entry name" value="ADH_SHORT"/>
    <property type="match status" value="1"/>
</dbReference>
<dbReference type="AlphaFoldDB" id="A0A0G9HA94"/>
<evidence type="ECO:0000313" key="4">
    <source>
        <dbReference type="Proteomes" id="UP000182987"/>
    </source>
</evidence>
<dbReference type="EMBL" id="CP017480">
    <property type="protein sequence ID" value="APG04064.1"/>
    <property type="molecule type" value="Genomic_DNA"/>
</dbReference>
<dbReference type="InterPro" id="IPR020904">
    <property type="entry name" value="Sc_DH/Rdtase_CS"/>
</dbReference>
<dbReference type="GO" id="GO:0016616">
    <property type="term" value="F:oxidoreductase activity, acting on the CH-OH group of donors, NAD or NADP as acceptor"/>
    <property type="evidence" value="ECO:0007669"/>
    <property type="project" value="TreeGrafter"/>
</dbReference>
<keyword evidence="4" id="KW-1185">Reference proteome</keyword>
<organism evidence="3 4">
    <name type="scientific">Luteibacter rhizovicinus DSM 16549</name>
    <dbReference type="NCBI Taxonomy" id="1440763"/>
    <lineage>
        <taxon>Bacteria</taxon>
        <taxon>Pseudomonadati</taxon>
        <taxon>Pseudomonadota</taxon>
        <taxon>Gammaproteobacteria</taxon>
        <taxon>Lysobacterales</taxon>
        <taxon>Rhodanobacteraceae</taxon>
        <taxon>Luteibacter</taxon>
    </lineage>
</organism>
<dbReference type="PRINTS" id="PR00080">
    <property type="entry name" value="SDRFAMILY"/>
</dbReference>
<proteinExistence type="inferred from homology"/>
<dbReference type="KEGG" id="lrz:BJI69_09265"/>
<evidence type="ECO:0000256" key="1">
    <source>
        <dbReference type="ARBA" id="ARBA00006484"/>
    </source>
</evidence>
<dbReference type="SUPFAM" id="SSF51735">
    <property type="entry name" value="NAD(P)-binding Rossmann-fold domains"/>
    <property type="match status" value="1"/>
</dbReference>